<organism evidence="2 3">
    <name type="scientific">Ectopseudomonas oleovorans</name>
    <name type="common">Pseudomonas oleovorans</name>
    <dbReference type="NCBI Taxonomy" id="301"/>
    <lineage>
        <taxon>Bacteria</taxon>
        <taxon>Pseudomonadati</taxon>
        <taxon>Pseudomonadota</taxon>
        <taxon>Gammaproteobacteria</taxon>
        <taxon>Pseudomonadales</taxon>
        <taxon>Pseudomonadaceae</taxon>
        <taxon>Ectopseudomonas</taxon>
    </lineage>
</organism>
<accession>A0A2T5PKM2</accession>
<dbReference type="Proteomes" id="UP000244052">
    <property type="component" value="Unassembled WGS sequence"/>
</dbReference>
<evidence type="ECO:0000313" key="3">
    <source>
        <dbReference type="Proteomes" id="UP000244052"/>
    </source>
</evidence>
<comment type="caution">
    <text evidence="2">The sequence shown here is derived from an EMBL/GenBank/DDBJ whole genome shotgun (WGS) entry which is preliminary data.</text>
</comment>
<dbReference type="EMBL" id="QASO01000091">
    <property type="protein sequence ID" value="PTU78311.1"/>
    <property type="molecule type" value="Genomic_DNA"/>
</dbReference>
<feature type="compositionally biased region" description="Polar residues" evidence="1">
    <location>
        <begin position="68"/>
        <end position="80"/>
    </location>
</feature>
<proteinExistence type="predicted"/>
<feature type="region of interest" description="Disordered" evidence="1">
    <location>
        <begin position="50"/>
        <end position="80"/>
    </location>
</feature>
<sequence length="80" mass="9166">MEKFRLLRDHLVDSGLSTDAELHRPEQSPAEALTLRPHRLLHDWRTVIREPAQKRSGKARRNGRRQIACTTEKNSTPGAT</sequence>
<dbReference type="AlphaFoldDB" id="A0A2T5PKM2"/>
<evidence type="ECO:0000313" key="2">
    <source>
        <dbReference type="EMBL" id="PTU78311.1"/>
    </source>
</evidence>
<keyword evidence="3" id="KW-1185">Reference proteome</keyword>
<gene>
    <name evidence="2" type="ORF">DBO86_15110</name>
</gene>
<name>A0A2T5PKM2_ECTOL</name>
<reference evidence="2 3" key="1">
    <citation type="submission" date="2018-04" db="EMBL/GenBank/DDBJ databases">
        <title>Pseudomonas sp. nov., isolated from mangrove soil.</title>
        <authorList>
            <person name="Chen C."/>
        </authorList>
    </citation>
    <scope>NUCLEOTIDE SEQUENCE [LARGE SCALE GENOMIC DNA]</scope>
    <source>
        <strain evidence="2 3">JCM 14246</strain>
    </source>
</reference>
<evidence type="ECO:0000256" key="1">
    <source>
        <dbReference type="SAM" id="MobiDB-lite"/>
    </source>
</evidence>
<protein>
    <submittedName>
        <fullName evidence="2">Uncharacterized protein</fullName>
    </submittedName>
</protein>
<feature type="compositionally biased region" description="Basic residues" evidence="1">
    <location>
        <begin position="55"/>
        <end position="64"/>
    </location>
</feature>